<dbReference type="SMART" id="SM00635">
    <property type="entry name" value="BID_2"/>
    <property type="match status" value="2"/>
</dbReference>
<dbReference type="PROSITE" id="PS51272">
    <property type="entry name" value="SLH"/>
    <property type="match status" value="3"/>
</dbReference>
<gene>
    <name evidence="4" type="ORF">DQG23_26535</name>
</gene>
<dbReference type="SUPFAM" id="SSF50969">
    <property type="entry name" value="YVTN repeat-like/Quinoprotein amine dehydrogenase"/>
    <property type="match status" value="2"/>
</dbReference>
<dbReference type="Pfam" id="PF02368">
    <property type="entry name" value="Big_2"/>
    <property type="match status" value="2"/>
</dbReference>
<keyword evidence="5" id="KW-1185">Reference proteome</keyword>
<feature type="chain" id="PRO_5016442688" description="SLH domain-containing protein" evidence="2">
    <location>
        <begin position="30"/>
        <end position="1448"/>
    </location>
</feature>
<dbReference type="InterPro" id="IPR015943">
    <property type="entry name" value="WD40/YVTN_repeat-like_dom_sf"/>
</dbReference>
<feature type="region of interest" description="Disordered" evidence="1">
    <location>
        <begin position="1019"/>
        <end position="1067"/>
    </location>
</feature>
<dbReference type="Gene3D" id="2.60.40.1080">
    <property type="match status" value="2"/>
</dbReference>
<evidence type="ECO:0000259" key="3">
    <source>
        <dbReference type="PROSITE" id="PS51272"/>
    </source>
</evidence>
<evidence type="ECO:0000256" key="2">
    <source>
        <dbReference type="SAM" id="SignalP"/>
    </source>
</evidence>
<dbReference type="Gene3D" id="2.130.10.10">
    <property type="entry name" value="YVTN repeat-like/Quinoprotein amine dehydrogenase"/>
    <property type="match status" value="2"/>
</dbReference>
<feature type="domain" description="SLH" evidence="3">
    <location>
        <begin position="1395"/>
        <end position="1448"/>
    </location>
</feature>
<dbReference type="RefSeq" id="WP_113034053.1">
    <property type="nucleotide sequence ID" value="NZ_QMFB01000018.1"/>
</dbReference>
<evidence type="ECO:0000313" key="4">
    <source>
        <dbReference type="EMBL" id="RAV17687.1"/>
    </source>
</evidence>
<dbReference type="Proteomes" id="UP000250369">
    <property type="component" value="Unassembled WGS sequence"/>
</dbReference>
<feature type="compositionally biased region" description="Low complexity" evidence="1">
    <location>
        <begin position="1050"/>
        <end position="1059"/>
    </location>
</feature>
<name>A0A329MJ63_9BACL</name>
<feature type="compositionally biased region" description="Gly residues" evidence="1">
    <location>
        <begin position="1029"/>
        <end position="1049"/>
    </location>
</feature>
<evidence type="ECO:0000256" key="1">
    <source>
        <dbReference type="SAM" id="MobiDB-lite"/>
    </source>
</evidence>
<sequence>MQTRRKRKLALGMALCLLFGTLPSLSAEAESVRSQGLQNGSFESVTNNGVTGWLPDGTATAVTVSEQVYADGQRSLLLFDNSDKESYGAVSEPVALSPFDNVVLTAKIRSVKGDGAKIDLRFYDEDGKLLSIVSGFAEGETGVWKDARVAASSPKEGVSVKAAFYFPNEKTGELYVDDVRLAITDAPGTITNLGRQSMALTVMTGAYGKDKNGRDVMYTVVQGDPAQLVVMDAATKEVKGQYPLVAKDGSNVSAAWGITVASDGKAYAGSTPNGTLFQFDPATETVRTIGKPVESDTVIWTLVPGPDGKVFGGTGYSQSLFEYDPATDKTKVLASFKTVSKDQHIRSLAYDPDRNAIYVGGADVAKLYRYDLATQKKTELTIPEFSGKTSVYDLQYTAGKLFVRIDPGPVMFVYDPAANAWLVKNNTAYNTRGFSPVSSDNRVFYTFLETLPDGKQQWSLHAYNVETGAYGSLGVEVKGVGVSFGYINKGTPDETLVGLIGNNGRAFSYNLRTGHVETPELDLPPQFVELFNIGKSLDGKMLSSGFISGGGLGIYDPATGQTELKPSLGQVEGYGALNGKMYFGVYPNASIFEYDPSQPWNRTDPSLPNNPLRIGQLGNEQDRPLSMVGVDELNKLFIGTYPIAGKTGGALTIYDGMTKTFTVKRNIVMGHSVNSLLYRNGKLYMGTSDMTGAGGGKLAVYDIATGTIDREMIPAAGKKAVTSLIWGPDGNIWGMALGELFIYNPDSNEIVYHEDKFPAADYAHTNPRLMIGMDGNVYGSIFTGFVAERTYTGKMFKIDETSKEMTILMEGNVEKLAQDDRGSFYFKYRSELMRFDELTDIQFTAAPSVPLSVGESYQTGLKAMYANGSSSSVSKNVVYESSDTNVADIAANGLITAKAAGEALITASYLGKEASFVLTVSAPPAPSAIIDKIEFTSPSYTLYENETKQTVVKAVYDDGNRIVLENGVSFSSTNPAVAEIDASGLITAKKAGSTVVRAVYGELSAEQSVTVVARTVPPGESCSGTSCGNNGGDGNSGGNDGGNGNGGSNNNGNGNNTGNDAGTPSSAQVREGKIRLGTSSGGGWTVTNGNLQTAVSQAASGIVEIEVPGENGEPVLLQLGAQGLKTAAEGEMALRIAAPGIRIFIPADALSGLPSDAETVELKIAAAGTEAESLVAGAVRLDGAYKASGITVTLELVAIKGGVRNSVHQFEAPLTIELTLPPTKMSGIQKDLAGVYYVDGSRIEYMGGEFAGGLVRFDTDHFSAFAVLEFEKDFADMSDHWASAYVKKLAAKHIVQGVGDDRYAPELSVTRADSITMAIRRLGYGNPAAGASFSDVAQAAYYAGFVSKAAELGLAEGDKGRFRPEDSLTREEAVAVLLRLYDYLKLPASPAAADAASFSDMDEASEWAKPYIDKALKLGLIDGKGNNEFDPQGKVTRAEIAKMLSILF</sequence>
<dbReference type="InterPro" id="IPR003343">
    <property type="entry name" value="Big_2"/>
</dbReference>
<protein>
    <recommendedName>
        <fullName evidence="3">SLH domain-containing protein</fullName>
    </recommendedName>
</protein>
<feature type="domain" description="SLH" evidence="3">
    <location>
        <begin position="1329"/>
        <end position="1391"/>
    </location>
</feature>
<feature type="signal peptide" evidence="2">
    <location>
        <begin position="1"/>
        <end position="29"/>
    </location>
</feature>
<dbReference type="InterPro" id="IPR001119">
    <property type="entry name" value="SLH_dom"/>
</dbReference>
<proteinExistence type="predicted"/>
<feature type="domain" description="SLH" evidence="3">
    <location>
        <begin position="1269"/>
        <end position="1327"/>
    </location>
</feature>
<organism evidence="4 5">
    <name type="scientific">Paenibacillus contaminans</name>
    <dbReference type="NCBI Taxonomy" id="450362"/>
    <lineage>
        <taxon>Bacteria</taxon>
        <taxon>Bacillati</taxon>
        <taxon>Bacillota</taxon>
        <taxon>Bacilli</taxon>
        <taxon>Bacillales</taxon>
        <taxon>Paenibacillaceae</taxon>
        <taxon>Paenibacillus</taxon>
    </lineage>
</organism>
<dbReference type="InterPro" id="IPR008964">
    <property type="entry name" value="Invasin/intimin_cell_adhesion"/>
</dbReference>
<dbReference type="OrthoDB" id="843723at2"/>
<dbReference type="EMBL" id="QMFB01000018">
    <property type="protein sequence ID" value="RAV17687.1"/>
    <property type="molecule type" value="Genomic_DNA"/>
</dbReference>
<dbReference type="Pfam" id="PF00395">
    <property type="entry name" value="SLH"/>
    <property type="match status" value="3"/>
</dbReference>
<dbReference type="SUPFAM" id="SSF49373">
    <property type="entry name" value="Invasin/intimin cell-adhesion fragments"/>
    <property type="match status" value="2"/>
</dbReference>
<dbReference type="Gene3D" id="2.60.120.260">
    <property type="entry name" value="Galactose-binding domain-like"/>
    <property type="match status" value="1"/>
</dbReference>
<comment type="caution">
    <text evidence="4">The sequence shown here is derived from an EMBL/GenBank/DDBJ whole genome shotgun (WGS) entry which is preliminary data.</text>
</comment>
<dbReference type="InterPro" id="IPR011044">
    <property type="entry name" value="Quino_amine_DH_bsu"/>
</dbReference>
<reference evidence="4 5" key="1">
    <citation type="journal article" date="2009" name="Int. J. Syst. Evol. Microbiol.">
        <title>Paenibacillus contaminans sp. nov., isolated from a contaminated laboratory plate.</title>
        <authorList>
            <person name="Chou J.H."/>
            <person name="Lee J.H."/>
            <person name="Lin M.C."/>
            <person name="Chang P.S."/>
            <person name="Arun A.B."/>
            <person name="Young C.C."/>
            <person name="Chen W.M."/>
        </authorList>
    </citation>
    <scope>NUCLEOTIDE SEQUENCE [LARGE SCALE GENOMIC DNA]</scope>
    <source>
        <strain evidence="4 5">CKOBP-6</strain>
    </source>
</reference>
<keyword evidence="2" id="KW-0732">Signal</keyword>
<accession>A0A329MJ63</accession>
<evidence type="ECO:0000313" key="5">
    <source>
        <dbReference type="Proteomes" id="UP000250369"/>
    </source>
</evidence>